<keyword evidence="1" id="KW-0812">Transmembrane</keyword>
<dbReference type="Proteomes" id="UP000242164">
    <property type="component" value="Unassembled WGS sequence"/>
</dbReference>
<dbReference type="EMBL" id="FMIK01000048">
    <property type="protein sequence ID" value="SCM02667.1"/>
    <property type="molecule type" value="Genomic_DNA"/>
</dbReference>
<protein>
    <recommendedName>
        <fullName evidence="4">Group-specific protein</fullName>
    </recommendedName>
</protein>
<dbReference type="AlphaFoldDB" id="A0AAX2CLH5"/>
<comment type="caution">
    <text evidence="2">The sequence shown here is derived from an EMBL/GenBank/DDBJ whole genome shotgun (WGS) entry which is preliminary data.</text>
</comment>
<name>A0AAX2CLH5_9BACI</name>
<sequence>MSRIYLVGLILYTLIVLHVAFPSIFSFENVETVHVALFTFTLFLIDCCISIWLLKRKHVQDKKEIERKKRKHSFWMTTYCFSLVIIAAFFSENVPLERVNIGFGAMIFAYYFFMHFLPYMEEKRGGEEDPLIEEAKEQEHERIEEDMKKLGEQKWYLKSKIIYVLCFITPPIGYLYMFFVKNDRRCKAILFNDSDNNDGVMVFEILSPLCTCGCHCCRGLSCIYSEICEISCSCRCLLSRSYRYN</sequence>
<evidence type="ECO:0000313" key="3">
    <source>
        <dbReference type="Proteomes" id="UP000242164"/>
    </source>
</evidence>
<keyword evidence="1" id="KW-1133">Transmembrane helix</keyword>
<accession>A0AAX2CLH5</accession>
<gene>
    <name evidence="2" type="ORF">BCB44BAC_03714</name>
</gene>
<evidence type="ECO:0000313" key="2">
    <source>
        <dbReference type="EMBL" id="SCM02667.1"/>
    </source>
</evidence>
<feature type="transmembrane region" description="Helical" evidence="1">
    <location>
        <begin position="103"/>
        <end position="120"/>
    </location>
</feature>
<reference evidence="2 3" key="1">
    <citation type="submission" date="2016-08" db="EMBL/GenBank/DDBJ databases">
        <authorList>
            <person name="Loux V."/>
            <person name="Rue O."/>
        </authorList>
    </citation>
    <scope>NUCLEOTIDE SEQUENCE [LARGE SCALE GENOMIC DNA]</scope>
    <source>
        <strain evidence="2 3">AFSSA_08CEB44bac</strain>
    </source>
</reference>
<evidence type="ECO:0000256" key="1">
    <source>
        <dbReference type="SAM" id="Phobius"/>
    </source>
</evidence>
<organism evidence="2 3">
    <name type="scientific">Bacillus cytotoxicus</name>
    <dbReference type="NCBI Taxonomy" id="580165"/>
    <lineage>
        <taxon>Bacteria</taxon>
        <taxon>Bacillati</taxon>
        <taxon>Bacillota</taxon>
        <taxon>Bacilli</taxon>
        <taxon>Bacillales</taxon>
        <taxon>Bacillaceae</taxon>
        <taxon>Bacillus</taxon>
        <taxon>Bacillus cereus group</taxon>
    </lineage>
</organism>
<proteinExistence type="predicted"/>
<keyword evidence="1" id="KW-0472">Membrane</keyword>
<feature type="transmembrane region" description="Helical" evidence="1">
    <location>
        <begin position="161"/>
        <end position="179"/>
    </location>
</feature>
<feature type="transmembrane region" description="Helical" evidence="1">
    <location>
        <begin position="74"/>
        <end position="91"/>
    </location>
</feature>
<feature type="transmembrane region" description="Helical" evidence="1">
    <location>
        <begin position="32"/>
        <end position="54"/>
    </location>
</feature>
<evidence type="ECO:0008006" key="4">
    <source>
        <dbReference type="Google" id="ProtNLM"/>
    </source>
</evidence>